<gene>
    <name evidence="1" type="ORF">FF100_08865</name>
</gene>
<accession>A0A5C4LIY4</accession>
<sequence>MPVQLWRAGDDEILPAPHYVEPVAAALPHRPDLHLIDGARHYDFLAPCPPDLARRIPEICASAPGFDRAAFHARFNAAVVAFFGRSLGRAAQAGGPSGAQRKAP</sequence>
<dbReference type="InterPro" id="IPR029058">
    <property type="entry name" value="AB_hydrolase_fold"/>
</dbReference>
<evidence type="ECO:0000313" key="1">
    <source>
        <dbReference type="EMBL" id="TNC14274.1"/>
    </source>
</evidence>
<keyword evidence="2" id="KW-1185">Reference proteome</keyword>
<dbReference type="SUPFAM" id="SSF53474">
    <property type="entry name" value="alpha/beta-Hydrolases"/>
    <property type="match status" value="1"/>
</dbReference>
<reference evidence="1 2" key="1">
    <citation type="submission" date="2019-06" db="EMBL/GenBank/DDBJ databases">
        <title>Genome of Methylobacterium sp. 17Sr1-39.</title>
        <authorList>
            <person name="Seo T."/>
        </authorList>
    </citation>
    <scope>NUCLEOTIDE SEQUENCE [LARGE SCALE GENOMIC DNA]</scope>
    <source>
        <strain evidence="1 2">17Sr1-39</strain>
    </source>
</reference>
<dbReference type="OrthoDB" id="9814760at2"/>
<organism evidence="1 2">
    <name type="scientific">Methylobacterium terricola</name>
    <dbReference type="NCBI Taxonomy" id="2583531"/>
    <lineage>
        <taxon>Bacteria</taxon>
        <taxon>Pseudomonadati</taxon>
        <taxon>Pseudomonadota</taxon>
        <taxon>Alphaproteobacteria</taxon>
        <taxon>Hyphomicrobiales</taxon>
        <taxon>Methylobacteriaceae</taxon>
        <taxon>Methylobacterium</taxon>
    </lineage>
</organism>
<protein>
    <submittedName>
        <fullName evidence="1">Uncharacterized protein</fullName>
    </submittedName>
</protein>
<dbReference type="EMBL" id="VDDA01000003">
    <property type="protein sequence ID" value="TNC14274.1"/>
    <property type="molecule type" value="Genomic_DNA"/>
</dbReference>
<comment type="caution">
    <text evidence="1">The sequence shown here is derived from an EMBL/GenBank/DDBJ whole genome shotgun (WGS) entry which is preliminary data.</text>
</comment>
<dbReference type="RefSeq" id="WP_139035216.1">
    <property type="nucleotide sequence ID" value="NZ_VDDA01000003.1"/>
</dbReference>
<dbReference type="Proteomes" id="UP000305267">
    <property type="component" value="Unassembled WGS sequence"/>
</dbReference>
<dbReference type="AlphaFoldDB" id="A0A5C4LIY4"/>
<name>A0A5C4LIY4_9HYPH</name>
<proteinExistence type="predicted"/>
<evidence type="ECO:0000313" key="2">
    <source>
        <dbReference type="Proteomes" id="UP000305267"/>
    </source>
</evidence>